<reference evidence="2 3" key="1">
    <citation type="submission" date="2018-07" db="EMBL/GenBank/DDBJ databases">
        <title>A high quality draft genome assembly of the barn swallow (H. rustica rustica).</title>
        <authorList>
            <person name="Formenti G."/>
            <person name="Chiara M."/>
            <person name="Poveda L."/>
            <person name="Francoijs K.-J."/>
            <person name="Bonisoli-Alquati A."/>
            <person name="Canova L."/>
            <person name="Gianfranceschi L."/>
            <person name="Horner D.S."/>
            <person name="Saino N."/>
        </authorList>
    </citation>
    <scope>NUCLEOTIDE SEQUENCE [LARGE SCALE GENOMIC DNA]</scope>
    <source>
        <strain evidence="2">Chelidonia</strain>
        <tissue evidence="2">Blood</tissue>
    </source>
</reference>
<evidence type="ECO:0000313" key="3">
    <source>
        <dbReference type="Proteomes" id="UP000269221"/>
    </source>
</evidence>
<evidence type="ECO:0000256" key="1">
    <source>
        <dbReference type="SAM" id="MobiDB-lite"/>
    </source>
</evidence>
<protein>
    <submittedName>
        <fullName evidence="2">Uncharacterized protein</fullName>
    </submittedName>
</protein>
<dbReference type="EMBL" id="QRBI01000120">
    <property type="protein sequence ID" value="RMC06409.1"/>
    <property type="molecule type" value="Genomic_DNA"/>
</dbReference>
<name>A0A3M0JZK8_HIRRU</name>
<feature type="compositionally biased region" description="Basic and acidic residues" evidence="1">
    <location>
        <begin position="72"/>
        <end position="84"/>
    </location>
</feature>
<feature type="compositionally biased region" description="Basic and acidic residues" evidence="1">
    <location>
        <begin position="28"/>
        <end position="64"/>
    </location>
</feature>
<comment type="caution">
    <text evidence="2">The sequence shown here is derived from an EMBL/GenBank/DDBJ whole genome shotgun (WGS) entry which is preliminary data.</text>
</comment>
<sequence>MRPRRWRVMKEIWETGDFLIIKKKREGRRGEGKEKRREEKREKRREEKRREEKRREERREEKRREEKRKREREREEKREREEINKPAWQIAESVQSDKLHHLCEHQLDRE</sequence>
<dbReference type="AlphaFoldDB" id="A0A3M0JZK8"/>
<keyword evidence="3" id="KW-1185">Reference proteome</keyword>
<accession>A0A3M0JZK8</accession>
<dbReference type="Proteomes" id="UP000269221">
    <property type="component" value="Unassembled WGS sequence"/>
</dbReference>
<evidence type="ECO:0000313" key="2">
    <source>
        <dbReference type="EMBL" id="RMC06409.1"/>
    </source>
</evidence>
<proteinExistence type="predicted"/>
<organism evidence="2 3">
    <name type="scientific">Hirundo rustica rustica</name>
    <dbReference type="NCBI Taxonomy" id="333673"/>
    <lineage>
        <taxon>Eukaryota</taxon>
        <taxon>Metazoa</taxon>
        <taxon>Chordata</taxon>
        <taxon>Craniata</taxon>
        <taxon>Vertebrata</taxon>
        <taxon>Euteleostomi</taxon>
        <taxon>Archelosauria</taxon>
        <taxon>Archosauria</taxon>
        <taxon>Dinosauria</taxon>
        <taxon>Saurischia</taxon>
        <taxon>Theropoda</taxon>
        <taxon>Coelurosauria</taxon>
        <taxon>Aves</taxon>
        <taxon>Neognathae</taxon>
        <taxon>Neoaves</taxon>
        <taxon>Telluraves</taxon>
        <taxon>Australaves</taxon>
        <taxon>Passeriformes</taxon>
        <taxon>Sylvioidea</taxon>
        <taxon>Hirundinidae</taxon>
        <taxon>Hirundo</taxon>
    </lineage>
</organism>
<feature type="region of interest" description="Disordered" evidence="1">
    <location>
        <begin position="24"/>
        <end position="110"/>
    </location>
</feature>
<feature type="compositionally biased region" description="Basic and acidic residues" evidence="1">
    <location>
        <begin position="95"/>
        <end position="110"/>
    </location>
</feature>
<gene>
    <name evidence="2" type="ORF">DUI87_15843</name>
</gene>